<keyword evidence="2 6" id="KW-0812">Transmembrane</keyword>
<evidence type="ECO:0000256" key="3">
    <source>
        <dbReference type="ARBA" id="ARBA00022989"/>
    </source>
</evidence>
<dbReference type="Pfam" id="PF07946">
    <property type="entry name" value="CCDC47"/>
    <property type="match status" value="1"/>
</dbReference>
<evidence type="ECO:0000256" key="5">
    <source>
        <dbReference type="SAM" id="MobiDB-lite"/>
    </source>
</evidence>
<dbReference type="PANTHER" id="PTHR12883">
    <property type="entry name" value="ADIPOCYTE-SPECIFIC PROTEIN 4-RELATED"/>
    <property type="match status" value="1"/>
</dbReference>
<evidence type="ECO:0000313" key="7">
    <source>
        <dbReference type="EMBL" id="KZO98177.1"/>
    </source>
</evidence>
<evidence type="ECO:0000256" key="4">
    <source>
        <dbReference type="ARBA" id="ARBA00023136"/>
    </source>
</evidence>
<keyword evidence="4 6" id="KW-0472">Membrane</keyword>
<evidence type="ECO:0000256" key="1">
    <source>
        <dbReference type="ARBA" id="ARBA00004167"/>
    </source>
</evidence>
<dbReference type="OrthoDB" id="10039147at2759"/>
<gene>
    <name evidence="7" type="ORF">CALVIDRAFT_535752</name>
</gene>
<comment type="subcellular location">
    <subcellularLocation>
        <location evidence="1">Membrane</location>
        <topology evidence="1">Single-pass membrane protein</topology>
    </subcellularLocation>
</comment>
<dbReference type="GO" id="GO:0005783">
    <property type="term" value="C:endoplasmic reticulum"/>
    <property type="evidence" value="ECO:0007669"/>
    <property type="project" value="InterPro"/>
</dbReference>
<dbReference type="Proteomes" id="UP000076738">
    <property type="component" value="Unassembled WGS sequence"/>
</dbReference>
<feature type="transmembrane region" description="Helical" evidence="6">
    <location>
        <begin position="49"/>
        <end position="68"/>
    </location>
</feature>
<dbReference type="InterPro" id="IPR012879">
    <property type="entry name" value="CCDC47"/>
</dbReference>
<dbReference type="AlphaFoldDB" id="A0A167NX70"/>
<evidence type="ECO:0000256" key="6">
    <source>
        <dbReference type="SAM" id="Phobius"/>
    </source>
</evidence>
<keyword evidence="8" id="KW-1185">Reference proteome</keyword>
<feature type="region of interest" description="Disordered" evidence="5">
    <location>
        <begin position="318"/>
        <end position="373"/>
    </location>
</feature>
<dbReference type="STRING" id="1330018.A0A167NX70"/>
<feature type="compositionally biased region" description="Basic residues" evidence="5">
    <location>
        <begin position="359"/>
        <end position="373"/>
    </location>
</feature>
<sequence length="373" mass="43275">MSAALLGQLSGVLRFLQPQPPPAQDDEYTGIEYRWRNIVFRPAQFQFEAIILGVVLLYLLVWAVGRYLNGSRVRAWYKTHLPFYTTQFTRPAVGGLQADGPSDFFIFSTGRRAVLSLHTTFTLLSRHNLIDMIYDIGRGFIELDYQSKDLLELDFRLTDDGTKPGYVWAVMKKDEMRQIRKDRWDVSLTKTGDDKSLPASIGIMAEVAEITEIMLKGPLLTLLNDPTFLKYFRYLIITDQPADRPEVPIPLAERERHVILALVPPSSGQSAQTLPIVESIFRFVDTIDKTSLRVETIRRLKRNRQEFEEELVKEIEKVKKEREEEEGEDKKAAKRRAEQERVSKLSPEEQKKWEEKERKRTLKKAQGKMTKRQ</sequence>
<proteinExistence type="predicted"/>
<name>A0A167NX70_CALVF</name>
<organism evidence="7 8">
    <name type="scientific">Calocera viscosa (strain TUFC12733)</name>
    <dbReference type="NCBI Taxonomy" id="1330018"/>
    <lineage>
        <taxon>Eukaryota</taxon>
        <taxon>Fungi</taxon>
        <taxon>Dikarya</taxon>
        <taxon>Basidiomycota</taxon>
        <taxon>Agaricomycotina</taxon>
        <taxon>Dacrymycetes</taxon>
        <taxon>Dacrymycetales</taxon>
        <taxon>Dacrymycetaceae</taxon>
        <taxon>Calocera</taxon>
    </lineage>
</organism>
<evidence type="ECO:0000256" key="2">
    <source>
        <dbReference type="ARBA" id="ARBA00022692"/>
    </source>
</evidence>
<reference evidence="7 8" key="1">
    <citation type="journal article" date="2016" name="Mol. Biol. Evol.">
        <title>Comparative Genomics of Early-Diverging Mushroom-Forming Fungi Provides Insights into the Origins of Lignocellulose Decay Capabilities.</title>
        <authorList>
            <person name="Nagy L.G."/>
            <person name="Riley R."/>
            <person name="Tritt A."/>
            <person name="Adam C."/>
            <person name="Daum C."/>
            <person name="Floudas D."/>
            <person name="Sun H."/>
            <person name="Yadav J.S."/>
            <person name="Pangilinan J."/>
            <person name="Larsson K.H."/>
            <person name="Matsuura K."/>
            <person name="Barry K."/>
            <person name="Labutti K."/>
            <person name="Kuo R."/>
            <person name="Ohm R.A."/>
            <person name="Bhattacharya S.S."/>
            <person name="Shirouzu T."/>
            <person name="Yoshinaga Y."/>
            <person name="Martin F.M."/>
            <person name="Grigoriev I.V."/>
            <person name="Hibbett D.S."/>
        </authorList>
    </citation>
    <scope>NUCLEOTIDE SEQUENCE [LARGE SCALE GENOMIC DNA]</scope>
    <source>
        <strain evidence="7 8">TUFC12733</strain>
    </source>
</reference>
<evidence type="ECO:0000313" key="8">
    <source>
        <dbReference type="Proteomes" id="UP000076738"/>
    </source>
</evidence>
<dbReference type="PANTHER" id="PTHR12883:SF0">
    <property type="entry name" value="PAT COMPLEX SUBUNIT CCDC47"/>
    <property type="match status" value="1"/>
</dbReference>
<accession>A0A167NX70</accession>
<feature type="compositionally biased region" description="Basic and acidic residues" evidence="5">
    <location>
        <begin position="318"/>
        <end position="358"/>
    </location>
</feature>
<dbReference type="GO" id="GO:0005509">
    <property type="term" value="F:calcium ion binding"/>
    <property type="evidence" value="ECO:0007669"/>
    <property type="project" value="InterPro"/>
</dbReference>
<dbReference type="EMBL" id="KV417277">
    <property type="protein sequence ID" value="KZO98177.1"/>
    <property type="molecule type" value="Genomic_DNA"/>
</dbReference>
<protein>
    <submittedName>
        <fullName evidence="7">DUF1682-domain-containing protein</fullName>
    </submittedName>
</protein>
<keyword evidence="3 6" id="KW-1133">Transmembrane helix</keyword>
<dbReference type="GO" id="GO:0016020">
    <property type="term" value="C:membrane"/>
    <property type="evidence" value="ECO:0007669"/>
    <property type="project" value="UniProtKB-SubCell"/>
</dbReference>
<dbReference type="GO" id="GO:0032469">
    <property type="term" value="P:endoplasmic reticulum calcium ion homeostasis"/>
    <property type="evidence" value="ECO:0007669"/>
    <property type="project" value="InterPro"/>
</dbReference>